<gene>
    <name evidence="14" type="ORF">GHT06_017615</name>
</gene>
<dbReference type="SUPFAM" id="SSF111418">
    <property type="entry name" value="Hormone receptor domain"/>
    <property type="match status" value="1"/>
</dbReference>
<dbReference type="Gene3D" id="1.20.1070.10">
    <property type="entry name" value="Rhodopsin 7-helix transmembrane proteins"/>
    <property type="match status" value="1"/>
</dbReference>
<evidence type="ECO:0000256" key="6">
    <source>
        <dbReference type="ARBA" id="ARBA00023040"/>
    </source>
</evidence>
<dbReference type="InterPro" id="IPR036445">
    <property type="entry name" value="GPCR_2_extracell_dom_sf"/>
</dbReference>
<evidence type="ECO:0000259" key="12">
    <source>
        <dbReference type="PROSITE" id="PS50227"/>
    </source>
</evidence>
<evidence type="ECO:0000256" key="5">
    <source>
        <dbReference type="ARBA" id="ARBA00022989"/>
    </source>
</evidence>
<feature type="transmembrane region" description="Helical" evidence="11">
    <location>
        <begin position="313"/>
        <end position="335"/>
    </location>
</feature>
<keyword evidence="4 11" id="KW-0812">Transmembrane</keyword>
<feature type="transmembrane region" description="Helical" evidence="11">
    <location>
        <begin position="274"/>
        <end position="293"/>
    </location>
</feature>
<dbReference type="GO" id="GO:0008528">
    <property type="term" value="F:G protein-coupled peptide receptor activity"/>
    <property type="evidence" value="ECO:0007669"/>
    <property type="project" value="TreeGrafter"/>
</dbReference>
<dbReference type="Proteomes" id="UP000820818">
    <property type="component" value="Linkage Group LG7"/>
</dbReference>
<accession>A0AAD5L2N8</accession>
<dbReference type="InterPro" id="IPR050332">
    <property type="entry name" value="GPCR_2"/>
</dbReference>
<evidence type="ECO:0000256" key="11">
    <source>
        <dbReference type="SAM" id="Phobius"/>
    </source>
</evidence>
<reference evidence="14 15" key="1">
    <citation type="submission" date="2022-05" db="EMBL/GenBank/DDBJ databases">
        <title>A multi-omics perspective on studying reproductive biology in Daphnia sinensis.</title>
        <authorList>
            <person name="Jia J."/>
        </authorList>
    </citation>
    <scope>NUCLEOTIDE SEQUENCE [LARGE SCALE GENOMIC DNA]</scope>
    <source>
        <strain evidence="14 15">WSL</strain>
    </source>
</reference>
<dbReference type="SMART" id="SM00008">
    <property type="entry name" value="HormR"/>
    <property type="match status" value="1"/>
</dbReference>
<keyword evidence="8 14" id="KW-0675">Receptor</keyword>
<dbReference type="CDD" id="cd15261">
    <property type="entry name" value="7tmB1_PDFR"/>
    <property type="match status" value="1"/>
</dbReference>
<evidence type="ECO:0000256" key="8">
    <source>
        <dbReference type="ARBA" id="ARBA00023170"/>
    </source>
</evidence>
<comment type="caution">
    <text evidence="14">The sequence shown here is derived from an EMBL/GenBank/DDBJ whole genome shotgun (WGS) entry which is preliminary data.</text>
</comment>
<dbReference type="InterPro" id="IPR000832">
    <property type="entry name" value="GPCR_2_secretin-like"/>
</dbReference>
<evidence type="ECO:0000313" key="15">
    <source>
        <dbReference type="Proteomes" id="UP000820818"/>
    </source>
</evidence>
<dbReference type="PANTHER" id="PTHR45620:SF17">
    <property type="entry name" value="PDF RECEPTOR"/>
    <property type="match status" value="1"/>
</dbReference>
<evidence type="ECO:0000256" key="4">
    <source>
        <dbReference type="ARBA" id="ARBA00022692"/>
    </source>
</evidence>
<evidence type="ECO:0000256" key="2">
    <source>
        <dbReference type="ARBA" id="ARBA00005314"/>
    </source>
</evidence>
<evidence type="ECO:0000256" key="1">
    <source>
        <dbReference type="ARBA" id="ARBA00004651"/>
    </source>
</evidence>
<dbReference type="InterPro" id="IPR017981">
    <property type="entry name" value="GPCR_2-like_7TM"/>
</dbReference>
<organism evidence="14 15">
    <name type="scientific">Daphnia sinensis</name>
    <dbReference type="NCBI Taxonomy" id="1820382"/>
    <lineage>
        <taxon>Eukaryota</taxon>
        <taxon>Metazoa</taxon>
        <taxon>Ecdysozoa</taxon>
        <taxon>Arthropoda</taxon>
        <taxon>Crustacea</taxon>
        <taxon>Branchiopoda</taxon>
        <taxon>Diplostraca</taxon>
        <taxon>Cladocera</taxon>
        <taxon>Anomopoda</taxon>
        <taxon>Daphniidae</taxon>
        <taxon>Daphnia</taxon>
        <taxon>Daphnia similis group</taxon>
    </lineage>
</organism>
<comment type="subcellular location">
    <subcellularLocation>
        <location evidence="1">Cell membrane</location>
        <topology evidence="1">Multi-pass membrane protein</topology>
    </subcellularLocation>
</comment>
<keyword evidence="15" id="KW-1185">Reference proteome</keyword>
<dbReference type="GO" id="GO:0007188">
    <property type="term" value="P:adenylate cyclase-modulating G protein-coupled receptor signaling pathway"/>
    <property type="evidence" value="ECO:0007669"/>
    <property type="project" value="TreeGrafter"/>
</dbReference>
<feature type="transmembrane region" description="Helical" evidence="11">
    <location>
        <begin position="246"/>
        <end position="267"/>
    </location>
</feature>
<feature type="transmembrane region" description="Helical" evidence="11">
    <location>
        <begin position="143"/>
        <end position="163"/>
    </location>
</feature>
<evidence type="ECO:0000256" key="10">
    <source>
        <dbReference type="ARBA" id="ARBA00023224"/>
    </source>
</evidence>
<dbReference type="PROSITE" id="PS50227">
    <property type="entry name" value="G_PROTEIN_RECEP_F2_3"/>
    <property type="match status" value="1"/>
</dbReference>
<dbReference type="PROSITE" id="PS50261">
    <property type="entry name" value="G_PROTEIN_RECEP_F2_4"/>
    <property type="match status" value="1"/>
</dbReference>
<keyword evidence="3" id="KW-1003">Cell membrane</keyword>
<evidence type="ECO:0000256" key="7">
    <source>
        <dbReference type="ARBA" id="ARBA00023136"/>
    </source>
</evidence>
<dbReference type="PANTHER" id="PTHR45620">
    <property type="entry name" value="PDF RECEPTOR-LIKE PROTEIN-RELATED"/>
    <property type="match status" value="1"/>
</dbReference>
<proteinExistence type="inferred from homology"/>
<dbReference type="InterPro" id="IPR017983">
    <property type="entry name" value="GPCR_2_secretin-like_CS"/>
</dbReference>
<dbReference type="GO" id="GO:0005886">
    <property type="term" value="C:plasma membrane"/>
    <property type="evidence" value="ECO:0007669"/>
    <property type="project" value="UniProtKB-SubCell"/>
</dbReference>
<dbReference type="Gene3D" id="4.10.1240.10">
    <property type="entry name" value="GPCR, family 2, extracellular hormone receptor domain"/>
    <property type="match status" value="1"/>
</dbReference>
<dbReference type="InterPro" id="IPR001879">
    <property type="entry name" value="GPCR_2_extracellular_dom"/>
</dbReference>
<dbReference type="PROSITE" id="PS00649">
    <property type="entry name" value="G_PROTEIN_RECEP_F2_1"/>
    <property type="match status" value="1"/>
</dbReference>
<keyword evidence="5 11" id="KW-1133">Transmembrane helix</keyword>
<evidence type="ECO:0000259" key="13">
    <source>
        <dbReference type="PROSITE" id="PS50261"/>
    </source>
</evidence>
<keyword evidence="9" id="KW-0325">Glycoprotein</keyword>
<dbReference type="PRINTS" id="PR00249">
    <property type="entry name" value="GPCRSECRETIN"/>
</dbReference>
<sequence>MEQCRQLYQEAQRTLEETNQLEIFCRFTWDQLLCWPPTRPGQTVHLPCPPIKGIDPTQWAERRCLDSGLWEGPPPSTDGSDAAAVALLDDQDMTNHQQQQGWTNYTQCFLPEIRDLMDTLDSGSHQDAEDKLMVAQMTRILELTGLTLSLISLMISLFIFTYFRSLQNHRTRIHKNLFAAIGIQVIIRMTLYMDQAVFVSGLQVGGGRQTLIDSSSTVALGAGGIHETPILCEWFYIVLEYARTTMFVWMFIEGLFLHNLITVMVFRPDTYHKLYLALGWGIPFILTTIWAAFTATHQTTSACWLGYNLTPLYWILEGPRLTIIFINLLYLLNILRVLVTKLRNSQCSEAEQLRKSVKAAMVLLPLLGITNALVMIKAPLDRSAAEFALWSYSSHFLTSFQGFFVALLYCFLNGEVRSTLAKKMRNYLTDRQIGTSFWGFGAGSTRLMSQFANPSTQVEVEREARTVLDDQQQQLQQLQPASSFEKHPRHLLRASFSSSCPAGQQHHDNSLEPINKMMATTLV</sequence>
<evidence type="ECO:0000256" key="3">
    <source>
        <dbReference type="ARBA" id="ARBA00022475"/>
    </source>
</evidence>
<dbReference type="GO" id="GO:0007166">
    <property type="term" value="P:cell surface receptor signaling pathway"/>
    <property type="evidence" value="ECO:0007669"/>
    <property type="project" value="InterPro"/>
</dbReference>
<evidence type="ECO:0000256" key="9">
    <source>
        <dbReference type="ARBA" id="ARBA00023180"/>
    </source>
</evidence>
<dbReference type="Pfam" id="PF00002">
    <property type="entry name" value="7tm_2"/>
    <property type="match status" value="1"/>
</dbReference>
<dbReference type="EMBL" id="WJBH02000007">
    <property type="protein sequence ID" value="KAI9555100.1"/>
    <property type="molecule type" value="Genomic_DNA"/>
</dbReference>
<name>A0AAD5L2N8_9CRUS</name>
<comment type="similarity">
    <text evidence="2">Belongs to the G-protein coupled receptor 2 family.</text>
</comment>
<dbReference type="Pfam" id="PF02793">
    <property type="entry name" value="HRM"/>
    <property type="match status" value="1"/>
</dbReference>
<dbReference type="AlphaFoldDB" id="A0AAD5L2N8"/>
<feature type="transmembrane region" description="Helical" evidence="11">
    <location>
        <begin position="356"/>
        <end position="376"/>
    </location>
</feature>
<feature type="domain" description="G-protein coupled receptors family 2 profile 2" evidence="13">
    <location>
        <begin position="138"/>
        <end position="413"/>
    </location>
</feature>
<keyword evidence="7 11" id="KW-0472">Membrane</keyword>
<keyword evidence="10" id="KW-0807">Transducer</keyword>
<keyword evidence="6" id="KW-0297">G-protein coupled receptor</keyword>
<protein>
    <submittedName>
        <fullName evidence="14">PDF receptor variant 2</fullName>
    </submittedName>
</protein>
<feature type="transmembrane region" description="Helical" evidence="11">
    <location>
        <begin position="396"/>
        <end position="416"/>
    </location>
</feature>
<dbReference type="PROSITE" id="PS00650">
    <property type="entry name" value="G_PROTEIN_RECEP_F2_2"/>
    <property type="match status" value="1"/>
</dbReference>
<feature type="transmembrane region" description="Helical" evidence="11">
    <location>
        <begin position="175"/>
        <end position="193"/>
    </location>
</feature>
<feature type="domain" description="G-protein coupled receptors family 2 profile 1" evidence="12">
    <location>
        <begin position="3"/>
        <end position="112"/>
    </location>
</feature>
<evidence type="ECO:0000313" key="14">
    <source>
        <dbReference type="EMBL" id="KAI9555100.1"/>
    </source>
</evidence>